<reference evidence="1" key="1">
    <citation type="submission" date="2020-05" db="EMBL/GenBank/DDBJ databases">
        <authorList>
            <person name="Chiriac C."/>
            <person name="Salcher M."/>
            <person name="Ghai R."/>
            <person name="Kavagutti S V."/>
        </authorList>
    </citation>
    <scope>NUCLEOTIDE SEQUENCE</scope>
</reference>
<gene>
    <name evidence="1" type="ORF">UFOPK1643_00889</name>
</gene>
<dbReference type="EMBL" id="CAEZTK010000075">
    <property type="protein sequence ID" value="CAB4573108.1"/>
    <property type="molecule type" value="Genomic_DNA"/>
</dbReference>
<dbReference type="AlphaFoldDB" id="A0A6J6EJG3"/>
<protein>
    <submittedName>
        <fullName evidence="1">Unannotated protein</fullName>
    </submittedName>
</protein>
<accession>A0A6J6EJG3</accession>
<name>A0A6J6EJG3_9ZZZZ</name>
<organism evidence="1">
    <name type="scientific">freshwater metagenome</name>
    <dbReference type="NCBI Taxonomy" id="449393"/>
    <lineage>
        <taxon>unclassified sequences</taxon>
        <taxon>metagenomes</taxon>
        <taxon>ecological metagenomes</taxon>
    </lineage>
</organism>
<proteinExistence type="predicted"/>
<sequence length="64" mass="6406">MTAVIRPLLAAGITTSATVFHCVAPSANPASRKSVGINFKTSSAVRATVGIIKIASAIEPAAVV</sequence>
<evidence type="ECO:0000313" key="1">
    <source>
        <dbReference type="EMBL" id="CAB4573108.1"/>
    </source>
</evidence>